<feature type="domain" description="HTH luxR-type" evidence="2">
    <location>
        <begin position="11"/>
        <end position="76"/>
    </location>
</feature>
<keyword evidence="1" id="KW-0472">Membrane</keyword>
<dbReference type="GO" id="GO:0006355">
    <property type="term" value="P:regulation of DNA-templated transcription"/>
    <property type="evidence" value="ECO:0007669"/>
    <property type="project" value="InterPro"/>
</dbReference>
<sequence>MTDSGSYPSDEAARWARLTDKQRACLDLLLERQTSKQIARRLNISKQAVDLRLTTARDVLGAANRDETAILYARLRSTYDRIPCDPVILPPRPELVPSDFPDGNPADVLKLHDRSAAKAGPSGSSPPFGIFWRRDYRPSTRVAIIMAMLIATLLMIIAGLAIGHSLTRLISG</sequence>
<dbReference type="InterPro" id="IPR036388">
    <property type="entry name" value="WH-like_DNA-bd_sf"/>
</dbReference>
<dbReference type="SUPFAM" id="SSF46894">
    <property type="entry name" value="C-terminal effector domain of the bipartite response regulators"/>
    <property type="match status" value="1"/>
</dbReference>
<organism evidence="3 4">
    <name type="scientific">Sphingopyxis lindanitolerans</name>
    <dbReference type="NCBI Taxonomy" id="2054227"/>
    <lineage>
        <taxon>Bacteria</taxon>
        <taxon>Pseudomonadati</taxon>
        <taxon>Pseudomonadota</taxon>
        <taxon>Alphaproteobacteria</taxon>
        <taxon>Sphingomonadales</taxon>
        <taxon>Sphingomonadaceae</taxon>
        <taxon>Sphingopyxis</taxon>
    </lineage>
</organism>
<accession>A0A2S8B0P3</accession>
<dbReference type="Gene3D" id="1.10.10.10">
    <property type="entry name" value="Winged helix-like DNA-binding domain superfamily/Winged helix DNA-binding domain"/>
    <property type="match status" value="1"/>
</dbReference>
<keyword evidence="1" id="KW-0812">Transmembrane</keyword>
<dbReference type="AlphaFoldDB" id="A0A2S8B0P3"/>
<dbReference type="Pfam" id="PF00196">
    <property type="entry name" value="GerE"/>
    <property type="match status" value="1"/>
</dbReference>
<keyword evidence="1" id="KW-1133">Transmembrane helix</keyword>
<dbReference type="EMBL" id="PHFW01000003">
    <property type="protein sequence ID" value="PQM25917.1"/>
    <property type="molecule type" value="Genomic_DNA"/>
</dbReference>
<dbReference type="PROSITE" id="PS50043">
    <property type="entry name" value="HTH_LUXR_2"/>
    <property type="match status" value="1"/>
</dbReference>
<proteinExistence type="predicted"/>
<dbReference type="Proteomes" id="UP000238954">
    <property type="component" value="Chromosome"/>
</dbReference>
<feature type="transmembrane region" description="Helical" evidence="1">
    <location>
        <begin position="142"/>
        <end position="162"/>
    </location>
</feature>
<dbReference type="OrthoDB" id="7501479at2"/>
<gene>
    <name evidence="3" type="ORF">CVO77_12445</name>
</gene>
<keyword evidence="4" id="KW-1185">Reference proteome</keyword>
<dbReference type="GO" id="GO:0003677">
    <property type="term" value="F:DNA binding"/>
    <property type="evidence" value="ECO:0007669"/>
    <property type="project" value="InterPro"/>
</dbReference>
<dbReference type="InterPro" id="IPR000792">
    <property type="entry name" value="Tscrpt_reg_LuxR_C"/>
</dbReference>
<dbReference type="SMART" id="SM00421">
    <property type="entry name" value="HTH_LUXR"/>
    <property type="match status" value="1"/>
</dbReference>
<dbReference type="InterPro" id="IPR016032">
    <property type="entry name" value="Sig_transdc_resp-reg_C-effctor"/>
</dbReference>
<protein>
    <submittedName>
        <fullName evidence="3">Helix-turn-helix transcriptional regulator</fullName>
    </submittedName>
</protein>
<name>A0A2S8B0P3_9SPHN</name>
<dbReference type="RefSeq" id="WP_105999339.1">
    <property type="nucleotide sequence ID" value="NZ_CM009578.1"/>
</dbReference>
<evidence type="ECO:0000256" key="1">
    <source>
        <dbReference type="SAM" id="Phobius"/>
    </source>
</evidence>
<evidence type="ECO:0000259" key="2">
    <source>
        <dbReference type="PROSITE" id="PS50043"/>
    </source>
</evidence>
<reference evidence="4" key="1">
    <citation type="submission" date="2017-11" db="EMBL/GenBank/DDBJ databases">
        <title>The complete genome sequence of Sphingopyxis pomeranensis sp. nov. strain WS5A3p.</title>
        <authorList>
            <person name="Kaminski M.A."/>
        </authorList>
    </citation>
    <scope>NUCLEOTIDE SEQUENCE [LARGE SCALE GENOMIC DNA]</scope>
    <source>
        <strain evidence="4">WS5A3p</strain>
    </source>
</reference>
<evidence type="ECO:0000313" key="4">
    <source>
        <dbReference type="Proteomes" id="UP000238954"/>
    </source>
</evidence>
<comment type="caution">
    <text evidence="3">The sequence shown here is derived from an EMBL/GenBank/DDBJ whole genome shotgun (WGS) entry which is preliminary data.</text>
</comment>
<evidence type="ECO:0000313" key="3">
    <source>
        <dbReference type="EMBL" id="PQM25917.1"/>
    </source>
</evidence>